<evidence type="ECO:0000256" key="1">
    <source>
        <dbReference type="SAM" id="MobiDB-lite"/>
    </source>
</evidence>
<reference evidence="2" key="1">
    <citation type="submission" date="2016-05" db="EMBL/GenBank/DDBJ databases">
        <authorList>
            <person name="Lavstsen T."/>
            <person name="Jespersen J.S."/>
        </authorList>
    </citation>
    <scope>NUCLEOTIDE SEQUENCE</scope>
    <source>
        <tissue evidence="2">Brain</tissue>
    </source>
</reference>
<sequence>AAGPPGHGVLGSVLQHRPARPAGPLHSVDGQLRPTFSP</sequence>
<dbReference type="AlphaFoldDB" id="A0A1A8N898"/>
<feature type="region of interest" description="Disordered" evidence="1">
    <location>
        <begin position="1"/>
        <end position="38"/>
    </location>
</feature>
<name>A0A1A8N898_9TELE</name>
<accession>A0A1A8N898</accession>
<feature type="non-terminal residue" evidence="2">
    <location>
        <position position="1"/>
    </location>
</feature>
<protein>
    <submittedName>
        <fullName evidence="2">Uncharacterized protein</fullName>
    </submittedName>
</protein>
<evidence type="ECO:0000313" key="2">
    <source>
        <dbReference type="EMBL" id="SBR65300.1"/>
    </source>
</evidence>
<proteinExistence type="predicted"/>
<gene>
    <name evidence="2" type="primary">Nfu_g_1_003080</name>
</gene>
<dbReference type="EMBL" id="HAEG01001448">
    <property type="protein sequence ID" value="SBR65300.1"/>
    <property type="molecule type" value="Transcribed_RNA"/>
</dbReference>
<organism evidence="2">
    <name type="scientific">Nothobranchius pienaari</name>
    <dbReference type="NCBI Taxonomy" id="704102"/>
    <lineage>
        <taxon>Eukaryota</taxon>
        <taxon>Metazoa</taxon>
        <taxon>Chordata</taxon>
        <taxon>Craniata</taxon>
        <taxon>Vertebrata</taxon>
        <taxon>Euteleostomi</taxon>
        <taxon>Actinopterygii</taxon>
        <taxon>Neopterygii</taxon>
        <taxon>Teleostei</taxon>
        <taxon>Neoteleostei</taxon>
        <taxon>Acanthomorphata</taxon>
        <taxon>Ovalentaria</taxon>
        <taxon>Atherinomorphae</taxon>
        <taxon>Cyprinodontiformes</taxon>
        <taxon>Nothobranchiidae</taxon>
        <taxon>Nothobranchius</taxon>
    </lineage>
</organism>
<reference evidence="2" key="2">
    <citation type="submission" date="2016-06" db="EMBL/GenBank/DDBJ databases">
        <title>The genome of a short-lived fish provides insights into sex chromosome evolution and the genetic control of aging.</title>
        <authorList>
            <person name="Reichwald K."/>
            <person name="Felder M."/>
            <person name="Petzold A."/>
            <person name="Koch P."/>
            <person name="Groth M."/>
            <person name="Platzer M."/>
        </authorList>
    </citation>
    <scope>NUCLEOTIDE SEQUENCE</scope>
    <source>
        <tissue evidence="2">Brain</tissue>
    </source>
</reference>